<feature type="non-terminal residue" evidence="1">
    <location>
        <position position="81"/>
    </location>
</feature>
<dbReference type="AlphaFoldDB" id="A0AAV5WPM7"/>
<evidence type="ECO:0000313" key="2">
    <source>
        <dbReference type="Proteomes" id="UP001432322"/>
    </source>
</evidence>
<dbReference type="Proteomes" id="UP001432322">
    <property type="component" value="Unassembled WGS sequence"/>
</dbReference>
<sequence>NGGRVTDEYGGKLRRGPFRLSAIPVRTVVQSDEEVDIEKHHVAIEHSVLLNFPREDLDVGRELFALKYSGPVSGHAEVSDR</sequence>
<name>A0AAV5WPM7_9BILA</name>
<proteinExistence type="predicted"/>
<evidence type="ECO:0000313" key="1">
    <source>
        <dbReference type="EMBL" id="GMT34084.1"/>
    </source>
</evidence>
<comment type="caution">
    <text evidence="1">The sequence shown here is derived from an EMBL/GenBank/DDBJ whole genome shotgun (WGS) entry which is preliminary data.</text>
</comment>
<accession>A0AAV5WPM7</accession>
<feature type="non-terminal residue" evidence="1">
    <location>
        <position position="1"/>
    </location>
</feature>
<gene>
    <name evidence="1" type="ORF">PFISCL1PPCAC_25381</name>
</gene>
<reference evidence="1" key="1">
    <citation type="submission" date="2023-10" db="EMBL/GenBank/DDBJ databases">
        <title>Genome assembly of Pristionchus species.</title>
        <authorList>
            <person name="Yoshida K."/>
            <person name="Sommer R.J."/>
        </authorList>
    </citation>
    <scope>NUCLEOTIDE SEQUENCE</scope>
    <source>
        <strain evidence="1">RS5133</strain>
    </source>
</reference>
<dbReference type="EMBL" id="BTSY01000006">
    <property type="protein sequence ID" value="GMT34084.1"/>
    <property type="molecule type" value="Genomic_DNA"/>
</dbReference>
<organism evidence="1 2">
    <name type="scientific">Pristionchus fissidentatus</name>
    <dbReference type="NCBI Taxonomy" id="1538716"/>
    <lineage>
        <taxon>Eukaryota</taxon>
        <taxon>Metazoa</taxon>
        <taxon>Ecdysozoa</taxon>
        <taxon>Nematoda</taxon>
        <taxon>Chromadorea</taxon>
        <taxon>Rhabditida</taxon>
        <taxon>Rhabditina</taxon>
        <taxon>Diplogasteromorpha</taxon>
        <taxon>Diplogasteroidea</taxon>
        <taxon>Neodiplogasteridae</taxon>
        <taxon>Pristionchus</taxon>
    </lineage>
</organism>
<keyword evidence="2" id="KW-1185">Reference proteome</keyword>
<protein>
    <submittedName>
        <fullName evidence="1">Uncharacterized protein</fullName>
    </submittedName>
</protein>